<keyword evidence="4" id="KW-1185">Reference proteome</keyword>
<protein>
    <submittedName>
        <fullName evidence="3">PEP/pyruvate-binding domain-containing protein</fullName>
    </submittedName>
</protein>
<name>A0ABV8CGI0_9GAMM</name>
<dbReference type="Pfam" id="PF01326">
    <property type="entry name" value="PPDK_N"/>
    <property type="match status" value="1"/>
</dbReference>
<dbReference type="PANTHER" id="PTHR43615">
    <property type="entry name" value="PHOSPHOENOLPYRUVATE SYNTHASE-RELATED"/>
    <property type="match status" value="1"/>
</dbReference>
<dbReference type="InterPro" id="IPR051549">
    <property type="entry name" value="PEP_Utilizing_Enz"/>
</dbReference>
<evidence type="ECO:0000259" key="1">
    <source>
        <dbReference type="Pfam" id="PF00391"/>
    </source>
</evidence>
<dbReference type="PANTHER" id="PTHR43615:SF1">
    <property type="entry name" value="PPDK_N DOMAIN-CONTAINING PROTEIN"/>
    <property type="match status" value="1"/>
</dbReference>
<dbReference type="Gene3D" id="3.30.1490.20">
    <property type="entry name" value="ATP-grasp fold, A domain"/>
    <property type="match status" value="1"/>
</dbReference>
<dbReference type="InterPro" id="IPR002192">
    <property type="entry name" value="PPDK_AMP/ATP-bd"/>
</dbReference>
<evidence type="ECO:0000313" key="3">
    <source>
        <dbReference type="EMBL" id="MFC3909398.1"/>
    </source>
</evidence>
<dbReference type="SUPFAM" id="SSF56059">
    <property type="entry name" value="Glutathione synthetase ATP-binding domain-like"/>
    <property type="match status" value="1"/>
</dbReference>
<dbReference type="Gene3D" id="3.30.470.20">
    <property type="entry name" value="ATP-grasp fold, B domain"/>
    <property type="match status" value="1"/>
</dbReference>
<dbReference type="Pfam" id="PF00391">
    <property type="entry name" value="PEP-utilizers"/>
    <property type="match status" value="1"/>
</dbReference>
<gene>
    <name evidence="3" type="ORF">ACFORL_09975</name>
</gene>
<proteinExistence type="predicted"/>
<dbReference type="EMBL" id="JBHSAB010000023">
    <property type="protein sequence ID" value="MFC3909398.1"/>
    <property type="molecule type" value="Genomic_DNA"/>
</dbReference>
<dbReference type="Gene3D" id="3.50.30.10">
    <property type="entry name" value="Phosphohistidine domain"/>
    <property type="match status" value="1"/>
</dbReference>
<feature type="domain" description="Pyruvate phosphate dikinase AMP/ATP-binding" evidence="2">
    <location>
        <begin position="20"/>
        <end position="311"/>
    </location>
</feature>
<dbReference type="RefSeq" id="WP_382343579.1">
    <property type="nucleotide sequence ID" value="NZ_JBHSAB010000023.1"/>
</dbReference>
<evidence type="ECO:0000313" key="4">
    <source>
        <dbReference type="Proteomes" id="UP001595758"/>
    </source>
</evidence>
<accession>A0ABV8CGI0</accession>
<dbReference type="Proteomes" id="UP001595758">
    <property type="component" value="Unassembled WGS sequence"/>
</dbReference>
<comment type="caution">
    <text evidence="3">The sequence shown here is derived from an EMBL/GenBank/DDBJ whole genome shotgun (WGS) entry which is preliminary data.</text>
</comment>
<organism evidence="3 4">
    <name type="scientific">Legionella dresdenensis</name>
    <dbReference type="NCBI Taxonomy" id="450200"/>
    <lineage>
        <taxon>Bacteria</taxon>
        <taxon>Pseudomonadati</taxon>
        <taxon>Pseudomonadota</taxon>
        <taxon>Gammaproteobacteria</taxon>
        <taxon>Legionellales</taxon>
        <taxon>Legionellaceae</taxon>
        <taxon>Legionella</taxon>
    </lineage>
</organism>
<reference evidence="4" key="1">
    <citation type="journal article" date="2019" name="Int. J. Syst. Evol. Microbiol.">
        <title>The Global Catalogue of Microorganisms (GCM) 10K type strain sequencing project: providing services to taxonomists for standard genome sequencing and annotation.</title>
        <authorList>
            <consortium name="The Broad Institute Genomics Platform"/>
            <consortium name="The Broad Institute Genome Sequencing Center for Infectious Disease"/>
            <person name="Wu L."/>
            <person name="Ma J."/>
        </authorList>
    </citation>
    <scope>NUCLEOTIDE SEQUENCE [LARGE SCALE GENOMIC DNA]</scope>
    <source>
        <strain evidence="4">CCUG 59858</strain>
    </source>
</reference>
<dbReference type="InterPro" id="IPR008279">
    <property type="entry name" value="PEP-util_enz_mobile_dom"/>
</dbReference>
<evidence type="ECO:0000259" key="2">
    <source>
        <dbReference type="Pfam" id="PF01326"/>
    </source>
</evidence>
<feature type="domain" description="PEP-utilising enzyme mobile" evidence="1">
    <location>
        <begin position="810"/>
        <end position="878"/>
    </location>
</feature>
<dbReference type="InterPro" id="IPR036637">
    <property type="entry name" value="Phosphohistidine_dom_sf"/>
</dbReference>
<dbReference type="InterPro" id="IPR013815">
    <property type="entry name" value="ATP_grasp_subdomain_1"/>
</dbReference>
<dbReference type="SUPFAM" id="SSF52009">
    <property type="entry name" value="Phosphohistidine domain"/>
    <property type="match status" value="1"/>
</dbReference>
<sequence length="894" mass="99625">MERRAVYQFADSYHHALLSEVGGKGLSLIKMAQSGLAIPPGFVLSVAFFQPWIDELKTTPAWNEFLTADSRDMPEKIKSLKAAAMELNLTQKQQTLIICALAHHPGVHLFAVRSSAPEEDLSDASFAGGYETVLGVTQDAMENAIKTAFASCLDPRVFIYKREQGFATNDFSIAVVVMEQIASEVAGVGFSVNPLSNDHDEMVFNANWGQGETVVAGLVTPDQYIVNKISGDIMEKTLGGKETSIWLLPDGGGTEERADPRHDEFTLSDEQILELSRQLSIIEKLYGRAMDIEWAYARGQLYLLQARPITTCIPLPRGMMTEFDEPRQLYLDLTLSVQGLEKPLSPLGTDFIRKLLHAAAKTVIGRNDILDIRHGAAGISDGKIYLNLSNIFTVISKDKIANALVKMDAIASNILLQLPQGSYQNAVKPEILNINKFDVATRMYDVVLKIVTGKYRLAAMAHKYDKDVAHMEQVTDSILAENTPLSERIEQIFKPFAYFLVHKIAPAAILGQRAIASINKLFEADAQQDKTVKAHLDAVSRSLPHNITIQMGLDIYSLSTLLEKDKYHSQEELVTAFRNKQLSPQFYQDWDKFIDRFGCRGQEEFDIASPRYMENDHQLLSMIYSASTGCNDANNPLHIYQTSQDERQKAYEYLLTIAARKGKYTIKKFKTDYAVMEQFGGYRENHKYFLVRLFSKIRQLLLTEAKKMVLAGVLEHEEQIFDLTLVDLSAYESDPEINLVPRMAHNTEIIKQLETVKTTPPLIDSRGRILRLNRPPLKEGEIGGHAVSSGKISGKVKVLHTPDEKPLLMGEILVARATDPGWTPLFVNAGAIILEIGGMLQHGALVAREYGKPCIAGVDNATEILKDGDLIEVDGSLGIIRRIDTPDSMENISH</sequence>